<reference evidence="4 5" key="1">
    <citation type="journal article" date="2018" name="PLoS Genet.">
        <title>Population sequencing reveals clonal diversity and ancestral inbreeding in the grapevine cultivar Chardonnay.</title>
        <authorList>
            <person name="Roach M.J."/>
            <person name="Johnson D.L."/>
            <person name="Bohlmann J."/>
            <person name="van Vuuren H.J."/>
            <person name="Jones S.J."/>
            <person name="Pretorius I.S."/>
            <person name="Schmidt S.A."/>
            <person name="Borneman A.R."/>
        </authorList>
    </citation>
    <scope>NUCLEOTIDE SEQUENCE [LARGE SCALE GENOMIC DNA]</scope>
    <source>
        <strain evidence="5">cv. Chardonnay</strain>
        <tissue evidence="4">Leaf</tissue>
    </source>
</reference>
<dbReference type="Gene3D" id="3.30.1370.10">
    <property type="entry name" value="K Homology domain, type 1"/>
    <property type="match status" value="1"/>
</dbReference>
<feature type="compositionally biased region" description="Basic and acidic residues" evidence="2">
    <location>
        <begin position="16"/>
        <end position="37"/>
    </location>
</feature>
<proteinExistence type="predicted"/>
<dbReference type="PROSITE" id="PS50084">
    <property type="entry name" value="KH_TYPE_1"/>
    <property type="match status" value="1"/>
</dbReference>
<evidence type="ECO:0000256" key="2">
    <source>
        <dbReference type="SAM" id="MobiDB-lite"/>
    </source>
</evidence>
<name>A0A438FMV0_VITVI</name>
<dbReference type="InterPro" id="IPR036612">
    <property type="entry name" value="KH_dom_type_1_sf"/>
</dbReference>
<comment type="caution">
    <text evidence="4">The sequence shown here is derived from an EMBL/GenBank/DDBJ whole genome shotgun (WGS) entry which is preliminary data.</text>
</comment>
<dbReference type="EMBL" id="QGNW01000842">
    <property type="protein sequence ID" value="RVW61274.1"/>
    <property type="molecule type" value="Genomic_DNA"/>
</dbReference>
<dbReference type="Proteomes" id="UP000288805">
    <property type="component" value="Unassembled WGS sequence"/>
</dbReference>
<evidence type="ECO:0000313" key="4">
    <source>
        <dbReference type="EMBL" id="RVW61274.1"/>
    </source>
</evidence>
<dbReference type="InterPro" id="IPR004088">
    <property type="entry name" value="KH_dom_type_1"/>
</dbReference>
<dbReference type="SUPFAM" id="SSF54791">
    <property type="entry name" value="Eukaryotic type KH-domain (KH-domain type I)"/>
    <property type="match status" value="1"/>
</dbReference>
<feature type="compositionally biased region" description="Acidic residues" evidence="2">
    <location>
        <begin position="1"/>
        <end position="13"/>
    </location>
</feature>
<feature type="region of interest" description="Disordered" evidence="2">
    <location>
        <begin position="1"/>
        <end position="37"/>
    </location>
</feature>
<evidence type="ECO:0000259" key="3">
    <source>
        <dbReference type="SMART" id="SM00322"/>
    </source>
</evidence>
<dbReference type="Pfam" id="PF00013">
    <property type="entry name" value="KH_1"/>
    <property type="match status" value="1"/>
</dbReference>
<organism evidence="4 5">
    <name type="scientific">Vitis vinifera</name>
    <name type="common">Grape</name>
    <dbReference type="NCBI Taxonomy" id="29760"/>
    <lineage>
        <taxon>Eukaryota</taxon>
        <taxon>Viridiplantae</taxon>
        <taxon>Streptophyta</taxon>
        <taxon>Embryophyta</taxon>
        <taxon>Tracheophyta</taxon>
        <taxon>Spermatophyta</taxon>
        <taxon>Magnoliopsida</taxon>
        <taxon>eudicotyledons</taxon>
        <taxon>Gunneridae</taxon>
        <taxon>Pentapetalae</taxon>
        <taxon>rosids</taxon>
        <taxon>Vitales</taxon>
        <taxon>Vitaceae</taxon>
        <taxon>Viteae</taxon>
        <taxon>Vitis</taxon>
    </lineage>
</organism>
<feature type="compositionally biased region" description="Low complexity" evidence="2">
    <location>
        <begin position="343"/>
        <end position="353"/>
    </location>
</feature>
<sequence length="394" mass="43403">MNEGDEGNMDDFLPETTDRGGKRKAEEVHVRRSQEQFPRRSCPFANQPIASQSTNKGCGQILSFVIEVPVDEVGFLIGRRCATMDQIQHTSGALIGIEPSPCPVCTKRRVDLGGTKEQIQSALRLITDLMIDWVSHVWVSFFILLHDPNTCVESVDSIPDHHLREPSSYGYINPPESQPAGSYPTNPSNYGDSSTQPSIWGQANPSGRHPVPWPGSLFIHPSDLGSRPIQPAAQYQANPSGRHIEPWPGSLWNHPIQPAAQYQENASDRHIVPWPGSLWNHTIQPAAQYQADPSAMHPAPWPGSDLSSSSSANYWYRPNPSAMPEIPPFCDYHLPEPVACDPEISSPIPTESSQGSCAAPPFNNPILSEAGDEAYTSAMHASTSRKRQRKRLNV</sequence>
<feature type="domain" description="K Homology" evidence="3">
    <location>
        <begin position="60"/>
        <end position="131"/>
    </location>
</feature>
<dbReference type="GO" id="GO:0003723">
    <property type="term" value="F:RNA binding"/>
    <property type="evidence" value="ECO:0007669"/>
    <property type="project" value="UniProtKB-UniRule"/>
</dbReference>
<feature type="region of interest" description="Disordered" evidence="2">
    <location>
        <begin position="343"/>
        <end position="368"/>
    </location>
</feature>
<protein>
    <recommendedName>
        <fullName evidence="3">K Homology domain-containing protein</fullName>
    </recommendedName>
</protein>
<keyword evidence="1" id="KW-0694">RNA-binding</keyword>
<feature type="compositionally biased region" description="Polar residues" evidence="2">
    <location>
        <begin position="179"/>
        <end position="205"/>
    </location>
</feature>
<dbReference type="InterPro" id="IPR047368">
    <property type="entry name" value="KH-I_AKAP1"/>
</dbReference>
<feature type="region of interest" description="Disordered" evidence="2">
    <location>
        <begin position="166"/>
        <end position="206"/>
    </location>
</feature>
<accession>A0A438FMV0</accession>
<gene>
    <name evidence="4" type="ORF">CK203_020635</name>
</gene>
<dbReference type="SMART" id="SM00322">
    <property type="entry name" value="KH"/>
    <property type="match status" value="1"/>
</dbReference>
<dbReference type="InterPro" id="IPR004087">
    <property type="entry name" value="KH_dom"/>
</dbReference>
<dbReference type="AlphaFoldDB" id="A0A438FMV0"/>
<evidence type="ECO:0000313" key="5">
    <source>
        <dbReference type="Proteomes" id="UP000288805"/>
    </source>
</evidence>
<dbReference type="CDD" id="cd22395">
    <property type="entry name" value="KH-I_AKAP1"/>
    <property type="match status" value="1"/>
</dbReference>
<evidence type="ECO:0000256" key="1">
    <source>
        <dbReference type="PROSITE-ProRule" id="PRU00117"/>
    </source>
</evidence>